<organism evidence="1 2">
    <name type="scientific">Mesorhizobium delmotii</name>
    <dbReference type="NCBI Taxonomy" id="1631247"/>
    <lineage>
        <taxon>Bacteria</taxon>
        <taxon>Pseudomonadati</taxon>
        <taxon>Pseudomonadota</taxon>
        <taxon>Alphaproteobacteria</taxon>
        <taxon>Hyphomicrobiales</taxon>
        <taxon>Phyllobacteriaceae</taxon>
        <taxon>Mesorhizobium</taxon>
    </lineage>
</organism>
<sequence>MLPVLEAWRSIPIRAAELGRQLSQMHVKAKHAAYSCRSPESAP</sequence>
<keyword evidence="2" id="KW-1185">Reference proteome</keyword>
<dbReference type="AlphaFoldDB" id="A0A2P9AJT7"/>
<dbReference type="Proteomes" id="UP000245698">
    <property type="component" value="Unassembled WGS sequence"/>
</dbReference>
<evidence type="ECO:0000313" key="1">
    <source>
        <dbReference type="EMBL" id="SJM31393.1"/>
    </source>
</evidence>
<protein>
    <submittedName>
        <fullName evidence="1">Uncharacterized protein</fullName>
    </submittedName>
</protein>
<evidence type="ECO:0000313" key="2">
    <source>
        <dbReference type="Proteomes" id="UP000245698"/>
    </source>
</evidence>
<reference evidence="2" key="1">
    <citation type="submission" date="2016-12" db="EMBL/GenBank/DDBJ databases">
        <authorList>
            <person name="Brunel B."/>
        </authorList>
    </citation>
    <scope>NUCLEOTIDE SEQUENCE [LARGE SCALE GENOMIC DNA]</scope>
</reference>
<name>A0A2P9AJT7_9HYPH</name>
<dbReference type="EMBL" id="FUIG01000026">
    <property type="protein sequence ID" value="SJM31393.1"/>
    <property type="molecule type" value="Genomic_DNA"/>
</dbReference>
<accession>A0A2P9AJT7</accession>
<proteinExistence type="predicted"/>
<gene>
    <name evidence="1" type="ORF">BQ8482_20008</name>
</gene>